<dbReference type="EMBL" id="JAZGSY010000423">
    <property type="protein sequence ID" value="KAL1836355.1"/>
    <property type="molecule type" value="Genomic_DNA"/>
</dbReference>
<dbReference type="PANTHER" id="PTHR33048">
    <property type="entry name" value="PTH11-LIKE INTEGRAL MEMBRANE PROTEIN (AFU_ORTHOLOGUE AFUA_5G11245)"/>
    <property type="match status" value="1"/>
</dbReference>
<dbReference type="PANTHER" id="PTHR33048:SF96">
    <property type="entry name" value="INTEGRAL MEMBRANE PROTEIN"/>
    <property type="match status" value="1"/>
</dbReference>
<name>A0ABR3V3L8_HUMIN</name>
<feature type="transmembrane region" description="Helical" evidence="7">
    <location>
        <begin position="12"/>
        <end position="32"/>
    </location>
</feature>
<keyword evidence="4 7" id="KW-0472">Membrane</keyword>
<feature type="compositionally biased region" description="Basic and acidic residues" evidence="6">
    <location>
        <begin position="360"/>
        <end position="376"/>
    </location>
</feature>
<accession>A0ABR3V3L8</accession>
<evidence type="ECO:0000256" key="7">
    <source>
        <dbReference type="SAM" id="Phobius"/>
    </source>
</evidence>
<comment type="similarity">
    <text evidence="5">Belongs to the SAT4 family.</text>
</comment>
<feature type="transmembrane region" description="Helical" evidence="7">
    <location>
        <begin position="204"/>
        <end position="222"/>
    </location>
</feature>
<keyword evidence="2 7" id="KW-0812">Transmembrane</keyword>
<keyword evidence="10" id="KW-1185">Reference proteome</keyword>
<dbReference type="Pfam" id="PF20684">
    <property type="entry name" value="Fung_rhodopsin"/>
    <property type="match status" value="1"/>
</dbReference>
<feature type="region of interest" description="Disordered" evidence="6">
    <location>
        <begin position="345"/>
        <end position="386"/>
    </location>
</feature>
<evidence type="ECO:0000259" key="8">
    <source>
        <dbReference type="Pfam" id="PF20684"/>
    </source>
</evidence>
<evidence type="ECO:0000256" key="5">
    <source>
        <dbReference type="ARBA" id="ARBA00038359"/>
    </source>
</evidence>
<evidence type="ECO:0000313" key="9">
    <source>
        <dbReference type="EMBL" id="KAL1836355.1"/>
    </source>
</evidence>
<feature type="transmembrane region" description="Helical" evidence="7">
    <location>
        <begin position="122"/>
        <end position="146"/>
    </location>
</feature>
<comment type="subcellular location">
    <subcellularLocation>
        <location evidence="1">Membrane</location>
        <topology evidence="1">Multi-pass membrane protein</topology>
    </subcellularLocation>
</comment>
<evidence type="ECO:0000256" key="2">
    <source>
        <dbReference type="ARBA" id="ARBA00022692"/>
    </source>
</evidence>
<evidence type="ECO:0000313" key="10">
    <source>
        <dbReference type="Proteomes" id="UP001583172"/>
    </source>
</evidence>
<feature type="transmembrane region" description="Helical" evidence="7">
    <location>
        <begin position="166"/>
        <end position="192"/>
    </location>
</feature>
<organism evidence="9 10">
    <name type="scientific">Humicola insolens</name>
    <name type="common">Soft-rot fungus</name>
    <dbReference type="NCBI Taxonomy" id="85995"/>
    <lineage>
        <taxon>Eukaryota</taxon>
        <taxon>Fungi</taxon>
        <taxon>Dikarya</taxon>
        <taxon>Ascomycota</taxon>
        <taxon>Pezizomycotina</taxon>
        <taxon>Sordariomycetes</taxon>
        <taxon>Sordariomycetidae</taxon>
        <taxon>Sordariales</taxon>
        <taxon>Chaetomiaceae</taxon>
        <taxon>Mycothermus</taxon>
    </lineage>
</organism>
<sequence>MAPISHRGYQLAVVNITALALATTATALRCYVRACLLKAFGPDDWLMLAASVSFACYCSFSLLGISHGTGHFVADLTTEEESTARKWWWHCYFAYALTMLCAKMSIAFFFSRITVRRVHRYVLIVTTLFTLISCFAFFFACIFQCWPVSYFWDKHTQSGKCIPNRIIIALALLFSVINLLTDITFALMPAWIVSRLNMKLKTKLALVALMGLGCVASAAVLVRMPYVHLIGSDEFLHDSFHVAIWSSVEEGLAITAGCLATLQPLVKQIAYKFGLRSHPSVPLGESDDYANSRMNRAAISVRTEFTHHAETLVDMGDGQDARSGKGGAPQLPLGVIAYSAAGYSTSEERLRDTTSSLDDESSKGGERGTASREGRSKIPTAIVRIK</sequence>
<evidence type="ECO:0000256" key="1">
    <source>
        <dbReference type="ARBA" id="ARBA00004141"/>
    </source>
</evidence>
<protein>
    <recommendedName>
        <fullName evidence="8">Rhodopsin domain-containing protein</fullName>
    </recommendedName>
</protein>
<comment type="caution">
    <text evidence="9">The sequence shown here is derived from an EMBL/GenBank/DDBJ whole genome shotgun (WGS) entry which is preliminary data.</text>
</comment>
<feature type="transmembrane region" description="Helical" evidence="7">
    <location>
        <begin position="87"/>
        <end position="110"/>
    </location>
</feature>
<proteinExistence type="inferred from homology"/>
<dbReference type="Proteomes" id="UP001583172">
    <property type="component" value="Unassembled WGS sequence"/>
</dbReference>
<evidence type="ECO:0000256" key="4">
    <source>
        <dbReference type="ARBA" id="ARBA00023136"/>
    </source>
</evidence>
<evidence type="ECO:0000256" key="6">
    <source>
        <dbReference type="SAM" id="MobiDB-lite"/>
    </source>
</evidence>
<evidence type="ECO:0000256" key="3">
    <source>
        <dbReference type="ARBA" id="ARBA00022989"/>
    </source>
</evidence>
<gene>
    <name evidence="9" type="ORF">VTJ49DRAFT_5247</name>
</gene>
<feature type="transmembrane region" description="Helical" evidence="7">
    <location>
        <begin position="44"/>
        <end position="67"/>
    </location>
</feature>
<keyword evidence="3 7" id="KW-1133">Transmembrane helix</keyword>
<reference evidence="9 10" key="1">
    <citation type="journal article" date="2024" name="Commun. Biol.">
        <title>Comparative genomic analysis of thermophilic fungi reveals convergent evolutionary adaptations and gene losses.</title>
        <authorList>
            <person name="Steindorff A.S."/>
            <person name="Aguilar-Pontes M.V."/>
            <person name="Robinson A.J."/>
            <person name="Andreopoulos B."/>
            <person name="LaButti K."/>
            <person name="Kuo A."/>
            <person name="Mondo S."/>
            <person name="Riley R."/>
            <person name="Otillar R."/>
            <person name="Haridas S."/>
            <person name="Lipzen A."/>
            <person name="Grimwood J."/>
            <person name="Schmutz J."/>
            <person name="Clum A."/>
            <person name="Reid I.D."/>
            <person name="Moisan M.C."/>
            <person name="Butler G."/>
            <person name="Nguyen T.T.M."/>
            <person name="Dewar K."/>
            <person name="Conant G."/>
            <person name="Drula E."/>
            <person name="Henrissat B."/>
            <person name="Hansel C."/>
            <person name="Singer S."/>
            <person name="Hutchinson M.I."/>
            <person name="de Vries R.P."/>
            <person name="Natvig D.O."/>
            <person name="Powell A.J."/>
            <person name="Tsang A."/>
            <person name="Grigoriev I.V."/>
        </authorList>
    </citation>
    <scope>NUCLEOTIDE SEQUENCE [LARGE SCALE GENOMIC DNA]</scope>
    <source>
        <strain evidence="9 10">CBS 620.91</strain>
    </source>
</reference>
<dbReference type="InterPro" id="IPR049326">
    <property type="entry name" value="Rhodopsin_dom_fungi"/>
</dbReference>
<dbReference type="InterPro" id="IPR052337">
    <property type="entry name" value="SAT4-like"/>
</dbReference>
<feature type="domain" description="Rhodopsin" evidence="8">
    <location>
        <begin position="28"/>
        <end position="267"/>
    </location>
</feature>